<name>A0A7G9ZC74_9EURY</name>
<dbReference type="EMBL" id="MT631704">
    <property type="protein sequence ID" value="QNO57858.1"/>
    <property type="molecule type" value="Genomic_DNA"/>
</dbReference>
<protein>
    <submittedName>
        <fullName evidence="1">Uncharacterized protein</fullName>
    </submittedName>
</protein>
<accession>A0A7G9ZC74</accession>
<proteinExistence type="predicted"/>
<organism evidence="1">
    <name type="scientific">Candidatus Methanophaga sp. ANME-1 ERB7</name>
    <dbReference type="NCBI Taxonomy" id="2759913"/>
    <lineage>
        <taxon>Archaea</taxon>
        <taxon>Methanobacteriati</taxon>
        <taxon>Methanobacteriota</taxon>
        <taxon>Stenosarchaea group</taxon>
        <taxon>Methanomicrobia</taxon>
        <taxon>Candidatus Methanophagales</taxon>
        <taxon>Candidatus Methanophagaceae</taxon>
        <taxon>Candidatus Methanophaga</taxon>
    </lineage>
</organism>
<dbReference type="AlphaFoldDB" id="A0A7G9ZC74"/>
<reference evidence="1" key="1">
    <citation type="submission" date="2020-06" db="EMBL/GenBank/DDBJ databases">
        <title>Unique genomic features of the anaerobic methanotrophic archaea.</title>
        <authorList>
            <person name="Chadwick G.L."/>
            <person name="Skennerton C.T."/>
            <person name="Laso-Perez R."/>
            <person name="Leu A.O."/>
            <person name="Speth D.R."/>
            <person name="Yu H."/>
            <person name="Morgan-Lang C."/>
            <person name="Hatzenpichler R."/>
            <person name="Goudeau D."/>
            <person name="Malmstrom R."/>
            <person name="Brazelton W.J."/>
            <person name="Woyke T."/>
            <person name="Hallam S.J."/>
            <person name="Tyson G.W."/>
            <person name="Wegener G."/>
            <person name="Boetius A."/>
            <person name="Orphan V."/>
        </authorList>
    </citation>
    <scope>NUCLEOTIDE SEQUENCE</scope>
</reference>
<evidence type="ECO:0000313" key="1">
    <source>
        <dbReference type="EMBL" id="QNO57858.1"/>
    </source>
</evidence>
<sequence length="62" mass="7518">MNSKPKYLDTVFQEYVIWLRTKYLLSKYEIIDNDALFGYEQELIADLREENGNDFFWVARCT</sequence>
<gene>
    <name evidence="1" type="ORF">DCLBPEOH_00019</name>
</gene>